<evidence type="ECO:0000256" key="5">
    <source>
        <dbReference type="ARBA" id="ARBA00023136"/>
    </source>
</evidence>
<sequence>MSSTLAAPDPEADSRPRLWSPARNRNFRLLWAGQSLSLLGDGFSVIAFSWITLTLTGSTLALGYVLAFQAVPRALFTLVGGTLGDTWSTRTLMAVSSFARAALMAAVGLIGLADGLTVWMLCAAAAAFGTVDAFFHPARVAILPSVVDEKTLPPANALLSAGARTAAVIGPGIGGTVIAFTGAPAAFLVDAVCFAVCGWCVLAIRPRQRNAQDGSADTSSAAVSGPDSGSESGPDSGTGSASGSPDSGAGDRTSGGDEKTLAGESPDARGSVEEKAVAEKADGGKTGAEQQPDPGPAAQLSLGARIREGVVYTWRDPRLRTIVALDTAINFCYSGPFVVGFATLANEVLSGGSATLGLLNGALAGGALLGALAGGAVGGRLRVGLLVAALAGWLAMGMTVLGLVDSTVAVLAVVLTMGFGIGFQGVYGISWIQRNIPQNVLSRVISVDMVLGYAVAPVSLIVCGALAGRSPTLLFSFVGVILLLTGLAVLSSRSVREMR</sequence>
<dbReference type="PANTHER" id="PTHR23513">
    <property type="entry name" value="INTEGRAL MEMBRANE EFFLUX PROTEIN-RELATED"/>
    <property type="match status" value="1"/>
</dbReference>
<dbReference type="CDD" id="cd06173">
    <property type="entry name" value="MFS_MefA_like"/>
    <property type="match status" value="1"/>
</dbReference>
<feature type="region of interest" description="Disordered" evidence="6">
    <location>
        <begin position="210"/>
        <end position="299"/>
    </location>
</feature>
<dbReference type="Gene3D" id="1.20.1250.20">
    <property type="entry name" value="MFS general substrate transporter like domains"/>
    <property type="match status" value="1"/>
</dbReference>
<dbReference type="InterPro" id="IPR011701">
    <property type="entry name" value="MFS"/>
</dbReference>
<protein>
    <submittedName>
        <fullName evidence="8">MFS transporter</fullName>
    </submittedName>
</protein>
<keyword evidence="3 7" id="KW-0812">Transmembrane</keyword>
<organism evidence="8 9">
    <name type="scientific">Streptomyces tardus</name>
    <dbReference type="NCBI Taxonomy" id="2780544"/>
    <lineage>
        <taxon>Bacteria</taxon>
        <taxon>Bacillati</taxon>
        <taxon>Actinomycetota</taxon>
        <taxon>Actinomycetes</taxon>
        <taxon>Kitasatosporales</taxon>
        <taxon>Streptomycetaceae</taxon>
        <taxon>Streptomyces</taxon>
    </lineage>
</organism>
<feature type="transmembrane region" description="Helical" evidence="7">
    <location>
        <begin position="444"/>
        <end position="467"/>
    </location>
</feature>
<dbReference type="RefSeq" id="WP_211042499.1">
    <property type="nucleotide sequence ID" value="NZ_JAELVF020000001.1"/>
</dbReference>
<dbReference type="SUPFAM" id="SSF103473">
    <property type="entry name" value="MFS general substrate transporter"/>
    <property type="match status" value="1"/>
</dbReference>
<evidence type="ECO:0000256" key="4">
    <source>
        <dbReference type="ARBA" id="ARBA00022989"/>
    </source>
</evidence>
<feature type="transmembrane region" description="Helical" evidence="7">
    <location>
        <begin position="473"/>
        <end position="490"/>
    </location>
</feature>
<comment type="caution">
    <text evidence="8">The sequence shown here is derived from an EMBL/GenBank/DDBJ whole genome shotgun (WGS) entry which is preliminary data.</text>
</comment>
<evidence type="ECO:0000256" key="3">
    <source>
        <dbReference type="ARBA" id="ARBA00022692"/>
    </source>
</evidence>
<evidence type="ECO:0000313" key="9">
    <source>
        <dbReference type="Proteomes" id="UP000694501"/>
    </source>
</evidence>
<evidence type="ECO:0000313" key="8">
    <source>
        <dbReference type="EMBL" id="MBU7597107.1"/>
    </source>
</evidence>
<reference evidence="8" key="1">
    <citation type="submission" date="2021-06" db="EMBL/GenBank/DDBJ databases">
        <title>Sequencing of actinobacteria type strains.</title>
        <authorList>
            <person name="Nguyen G.-S."/>
            <person name="Wentzel A."/>
        </authorList>
    </citation>
    <scope>NUCLEOTIDE SEQUENCE</scope>
    <source>
        <strain evidence="8">P38-E01</strain>
    </source>
</reference>
<feature type="compositionally biased region" description="Polar residues" evidence="6">
    <location>
        <begin position="210"/>
        <end position="222"/>
    </location>
</feature>
<evidence type="ECO:0000256" key="1">
    <source>
        <dbReference type="ARBA" id="ARBA00004651"/>
    </source>
</evidence>
<dbReference type="GO" id="GO:0022857">
    <property type="term" value="F:transmembrane transporter activity"/>
    <property type="evidence" value="ECO:0007669"/>
    <property type="project" value="InterPro"/>
</dbReference>
<dbReference type="EMBL" id="JAELVF020000001">
    <property type="protein sequence ID" value="MBU7597107.1"/>
    <property type="molecule type" value="Genomic_DNA"/>
</dbReference>
<dbReference type="AlphaFoldDB" id="A0A949JBQ1"/>
<gene>
    <name evidence="8" type="ORF">JGS22_005515</name>
</gene>
<dbReference type="GO" id="GO:0005886">
    <property type="term" value="C:plasma membrane"/>
    <property type="evidence" value="ECO:0007669"/>
    <property type="project" value="UniProtKB-SubCell"/>
</dbReference>
<feature type="compositionally biased region" description="Basic and acidic residues" evidence="6">
    <location>
        <begin position="254"/>
        <end position="283"/>
    </location>
</feature>
<feature type="transmembrane region" description="Helical" evidence="7">
    <location>
        <begin position="383"/>
        <end position="404"/>
    </location>
</feature>
<dbReference type="InterPro" id="IPR036259">
    <property type="entry name" value="MFS_trans_sf"/>
</dbReference>
<accession>A0A949JBQ1</accession>
<feature type="transmembrane region" description="Helical" evidence="7">
    <location>
        <begin position="410"/>
        <end position="432"/>
    </location>
</feature>
<keyword evidence="9" id="KW-1185">Reference proteome</keyword>
<keyword evidence="5 7" id="KW-0472">Membrane</keyword>
<evidence type="ECO:0000256" key="7">
    <source>
        <dbReference type="SAM" id="Phobius"/>
    </source>
</evidence>
<evidence type="ECO:0000256" key="2">
    <source>
        <dbReference type="ARBA" id="ARBA00022475"/>
    </source>
</evidence>
<keyword evidence="2" id="KW-1003">Cell membrane</keyword>
<keyword evidence="4 7" id="KW-1133">Transmembrane helix</keyword>
<comment type="subcellular location">
    <subcellularLocation>
        <location evidence="1">Cell membrane</location>
        <topology evidence="1">Multi-pass membrane protein</topology>
    </subcellularLocation>
</comment>
<dbReference type="PANTHER" id="PTHR23513:SF6">
    <property type="entry name" value="MAJOR FACILITATOR SUPERFAMILY ASSOCIATED DOMAIN-CONTAINING PROTEIN"/>
    <property type="match status" value="1"/>
</dbReference>
<dbReference type="Pfam" id="PF07690">
    <property type="entry name" value="MFS_1"/>
    <property type="match status" value="1"/>
</dbReference>
<dbReference type="Proteomes" id="UP000694501">
    <property type="component" value="Unassembled WGS sequence"/>
</dbReference>
<proteinExistence type="predicted"/>
<name>A0A949JBQ1_9ACTN</name>
<feature type="transmembrane region" description="Helical" evidence="7">
    <location>
        <begin position="116"/>
        <end position="135"/>
    </location>
</feature>
<evidence type="ECO:0000256" key="6">
    <source>
        <dbReference type="SAM" id="MobiDB-lite"/>
    </source>
</evidence>
<feature type="transmembrane region" description="Helical" evidence="7">
    <location>
        <begin position="356"/>
        <end position="376"/>
    </location>
</feature>
<feature type="compositionally biased region" description="Low complexity" evidence="6">
    <location>
        <begin position="224"/>
        <end position="251"/>
    </location>
</feature>
<feature type="transmembrane region" description="Helical" evidence="7">
    <location>
        <begin position="185"/>
        <end position="204"/>
    </location>
</feature>
<feature type="transmembrane region" description="Helical" evidence="7">
    <location>
        <begin position="322"/>
        <end position="344"/>
    </location>
</feature>